<comment type="caution">
    <text evidence="1">The sequence shown here is derived from an EMBL/GenBank/DDBJ whole genome shotgun (WGS) entry which is preliminary data.</text>
</comment>
<proteinExistence type="predicted"/>
<evidence type="ECO:0000313" key="1">
    <source>
        <dbReference type="EMBL" id="MPN00236.1"/>
    </source>
</evidence>
<reference evidence="1" key="1">
    <citation type="submission" date="2019-08" db="EMBL/GenBank/DDBJ databases">
        <authorList>
            <person name="Kucharzyk K."/>
            <person name="Murdoch R.W."/>
            <person name="Higgins S."/>
            <person name="Loffler F."/>
        </authorList>
    </citation>
    <scope>NUCLEOTIDE SEQUENCE</scope>
</reference>
<name>A0A645EFP6_9ZZZZ</name>
<sequence length="58" mass="6600">MKLIEINAMIDLTTKEYCGRYISSENTTLIEKMASKRYFRIENVTITGAGLLRKASVL</sequence>
<organism evidence="1">
    <name type="scientific">bioreactor metagenome</name>
    <dbReference type="NCBI Taxonomy" id="1076179"/>
    <lineage>
        <taxon>unclassified sequences</taxon>
        <taxon>metagenomes</taxon>
        <taxon>ecological metagenomes</taxon>
    </lineage>
</organism>
<dbReference type="AlphaFoldDB" id="A0A645EFP6"/>
<accession>A0A645EFP6</accession>
<dbReference type="EMBL" id="VSSQ01046272">
    <property type="protein sequence ID" value="MPN00236.1"/>
    <property type="molecule type" value="Genomic_DNA"/>
</dbReference>
<protein>
    <submittedName>
        <fullName evidence="1">Uncharacterized protein</fullName>
    </submittedName>
</protein>
<gene>
    <name evidence="1" type="ORF">SDC9_147430</name>
</gene>